<dbReference type="InterPro" id="IPR008141">
    <property type="entry name" value="Ala_DH"/>
</dbReference>
<proteinExistence type="inferred from homology"/>
<dbReference type="Gene3D" id="3.40.50.720">
    <property type="entry name" value="NAD(P)-binding Rossmann-like Domain"/>
    <property type="match status" value="2"/>
</dbReference>
<dbReference type="FunFam" id="3.40.50.720:FF:000049">
    <property type="entry name" value="Alanine dehydrogenase"/>
    <property type="match status" value="1"/>
</dbReference>
<evidence type="ECO:0000256" key="5">
    <source>
        <dbReference type="PIRNR" id="PIRNR000183"/>
    </source>
</evidence>
<evidence type="ECO:0000256" key="8">
    <source>
        <dbReference type="PIRSR" id="PIRSR000183-3"/>
    </source>
</evidence>
<feature type="binding site" evidence="8">
    <location>
        <begin position="298"/>
        <end position="301"/>
    </location>
    <ligand>
        <name>NAD(+)</name>
        <dbReference type="ChEBI" id="CHEBI:57540"/>
    </ligand>
</feature>
<dbReference type="GO" id="GO:0005886">
    <property type="term" value="C:plasma membrane"/>
    <property type="evidence" value="ECO:0007669"/>
    <property type="project" value="TreeGrafter"/>
</dbReference>
<dbReference type="KEGG" id="htq:FRZ44_29660"/>
<feature type="binding site" evidence="8">
    <location>
        <begin position="239"/>
        <end position="240"/>
    </location>
    <ligand>
        <name>NAD(+)</name>
        <dbReference type="ChEBI" id="CHEBI:57540"/>
    </ligand>
</feature>
<dbReference type="SUPFAM" id="SSF51735">
    <property type="entry name" value="NAD(P)-binding Rossmann-fold domains"/>
    <property type="match status" value="1"/>
</dbReference>
<evidence type="ECO:0000256" key="3">
    <source>
        <dbReference type="ARBA" id="ARBA00023002"/>
    </source>
</evidence>
<dbReference type="NCBIfam" id="TIGR00518">
    <property type="entry name" value="alaDH"/>
    <property type="match status" value="1"/>
</dbReference>
<keyword evidence="12" id="KW-1185">Reference proteome</keyword>
<dbReference type="CDD" id="cd05305">
    <property type="entry name" value="L-AlaDH"/>
    <property type="match status" value="1"/>
</dbReference>
<evidence type="ECO:0000313" key="11">
    <source>
        <dbReference type="EMBL" id="QEX17664.1"/>
    </source>
</evidence>
<dbReference type="SUPFAM" id="SSF52283">
    <property type="entry name" value="Formate/glycerate dehydrogenase catalytic domain-like"/>
    <property type="match status" value="1"/>
</dbReference>
<reference evidence="11 12" key="1">
    <citation type="submission" date="2019-08" db="EMBL/GenBank/DDBJ databases">
        <title>Hyperibacter terrae gen. nov., sp. nov. and Hyperibacter viscosus sp. nov., two new members in the family Rhodospirillaceae isolated from the rhizosphere of Hypericum perforatum.</title>
        <authorList>
            <person name="Noviana Z."/>
        </authorList>
    </citation>
    <scope>NUCLEOTIDE SEQUENCE [LARGE SCALE GENOMIC DNA]</scope>
    <source>
        <strain evidence="11 12">R5913</strain>
    </source>
</reference>
<dbReference type="Proteomes" id="UP000326202">
    <property type="component" value="Chromosome"/>
</dbReference>
<dbReference type="InterPro" id="IPR007886">
    <property type="entry name" value="AlaDH/PNT_N"/>
</dbReference>
<dbReference type="InterPro" id="IPR036291">
    <property type="entry name" value="NAD(P)-bd_dom_sf"/>
</dbReference>
<comment type="similarity">
    <text evidence="1 5">Belongs to the AlaDH/PNT family.</text>
</comment>
<dbReference type="GO" id="GO:0000286">
    <property type="term" value="F:alanine dehydrogenase activity"/>
    <property type="evidence" value="ECO:0007669"/>
    <property type="project" value="UniProtKB-UniRule"/>
</dbReference>
<dbReference type="SMART" id="SM01002">
    <property type="entry name" value="AlaDh_PNT_C"/>
    <property type="match status" value="1"/>
</dbReference>
<feature type="active site" description="Proton donor/acceptor" evidence="6">
    <location>
        <position position="270"/>
    </location>
</feature>
<dbReference type="GO" id="GO:0042853">
    <property type="term" value="P:L-alanine catabolic process"/>
    <property type="evidence" value="ECO:0007669"/>
    <property type="project" value="InterPro"/>
</dbReference>
<evidence type="ECO:0000256" key="4">
    <source>
        <dbReference type="ARBA" id="ARBA00023027"/>
    </source>
</evidence>
<evidence type="ECO:0000256" key="7">
    <source>
        <dbReference type="PIRSR" id="PIRSR000183-2"/>
    </source>
</evidence>
<feature type="domain" description="Alanine dehydrogenase/pyridine nucleotide transhydrogenase N-terminal" evidence="10">
    <location>
        <begin position="4"/>
        <end position="137"/>
    </location>
</feature>
<dbReference type="EMBL" id="CP042906">
    <property type="protein sequence ID" value="QEX17664.1"/>
    <property type="molecule type" value="Genomic_DNA"/>
</dbReference>
<evidence type="ECO:0000313" key="12">
    <source>
        <dbReference type="Proteomes" id="UP000326202"/>
    </source>
</evidence>
<protein>
    <recommendedName>
        <fullName evidence="2 5">Alanine dehydrogenase</fullName>
        <ecNumber evidence="2 5">1.4.1.1</ecNumber>
    </recommendedName>
</protein>
<dbReference type="EC" id="1.4.1.1" evidence="2 5"/>
<feature type="domain" description="Alanine dehydrogenase/pyridine nucleotide transhydrogenase NAD(H)-binding" evidence="9">
    <location>
        <begin position="149"/>
        <end position="297"/>
    </location>
</feature>
<keyword evidence="4 5" id="KW-0520">NAD</keyword>
<dbReference type="PIRSF" id="PIRSF000183">
    <property type="entry name" value="Alanine_dh"/>
    <property type="match status" value="1"/>
</dbReference>
<dbReference type="Pfam" id="PF01262">
    <property type="entry name" value="AlaDh_PNT_C"/>
    <property type="match status" value="1"/>
</dbReference>
<comment type="catalytic activity">
    <reaction evidence="5">
        <text>L-alanine + NAD(+) + H2O = pyruvate + NH4(+) + NADH + H(+)</text>
        <dbReference type="Rhea" id="RHEA:18405"/>
        <dbReference type="ChEBI" id="CHEBI:15361"/>
        <dbReference type="ChEBI" id="CHEBI:15377"/>
        <dbReference type="ChEBI" id="CHEBI:15378"/>
        <dbReference type="ChEBI" id="CHEBI:28938"/>
        <dbReference type="ChEBI" id="CHEBI:57540"/>
        <dbReference type="ChEBI" id="CHEBI:57945"/>
        <dbReference type="ChEBI" id="CHEBI:57972"/>
        <dbReference type="EC" id="1.4.1.1"/>
    </reaction>
</comment>
<evidence type="ECO:0000259" key="9">
    <source>
        <dbReference type="SMART" id="SM01002"/>
    </source>
</evidence>
<feature type="binding site" evidence="8">
    <location>
        <position position="203"/>
    </location>
    <ligand>
        <name>NAD(+)</name>
        <dbReference type="ChEBI" id="CHEBI:57540"/>
    </ligand>
</feature>
<feature type="active site" description="Proton donor/acceptor" evidence="6">
    <location>
        <position position="96"/>
    </location>
</feature>
<feature type="binding site" evidence="7">
    <location>
        <position position="75"/>
    </location>
    <ligand>
        <name>substrate</name>
    </ligand>
</feature>
<accession>A0A5J6MJP8</accession>
<evidence type="ECO:0000259" key="10">
    <source>
        <dbReference type="SMART" id="SM01003"/>
    </source>
</evidence>
<keyword evidence="8" id="KW-0547">Nucleotide-binding</keyword>
<name>A0A5J6MJP8_9PROT</name>
<organism evidence="11 12">
    <name type="scientific">Hypericibacter terrae</name>
    <dbReference type="NCBI Taxonomy" id="2602015"/>
    <lineage>
        <taxon>Bacteria</taxon>
        <taxon>Pseudomonadati</taxon>
        <taxon>Pseudomonadota</taxon>
        <taxon>Alphaproteobacteria</taxon>
        <taxon>Rhodospirillales</taxon>
        <taxon>Dongiaceae</taxon>
        <taxon>Hypericibacter</taxon>
    </lineage>
</organism>
<evidence type="ECO:0000256" key="1">
    <source>
        <dbReference type="ARBA" id="ARBA00005689"/>
    </source>
</evidence>
<sequence>MLIGVPKEIKVHEYRVGLVPAGVRELVHHGHKVLVETNAGAGIGFDDKAYKAAGAKIAKNAAEVFDKAEMIVKVKEPQPKECKMLSKGQVLFTYLHLAPDPEQTQGLIKSGATAIAYETVTDDRGALPLLAPMSEVAGRMSAHVGAFYLQKEPGGSGVLLGGVPGVQPGKVTIIGGGVSGTHAAKMAVGLGADVTIIDRSIGRLRQLDDIFGGRIKTVFSTVDAIERNVVRSDLVIGAVLVPGAAAPKLVTHKMIKQMRPGSVLVDIAIDQGGCFETSKATTHADPVYLVDGIVHYCVANMPGAVARTSTVALNNATLPFTLALANKGYRRALADDKHLMDGLNVHEGHITYKAVATALKLKYMPAQQALGL</sequence>
<dbReference type="PANTHER" id="PTHR42795:SF1">
    <property type="entry name" value="ALANINE DEHYDROGENASE"/>
    <property type="match status" value="1"/>
</dbReference>
<dbReference type="RefSeq" id="WP_151177901.1">
    <property type="nucleotide sequence ID" value="NZ_CP042906.1"/>
</dbReference>
<dbReference type="Pfam" id="PF05222">
    <property type="entry name" value="AlaDh_PNT_N"/>
    <property type="match status" value="1"/>
</dbReference>
<gene>
    <name evidence="11" type="ORF">FRZ44_29660</name>
</gene>
<dbReference type="OrthoDB" id="9804592at2"/>
<evidence type="ECO:0000256" key="2">
    <source>
        <dbReference type="ARBA" id="ARBA00012897"/>
    </source>
</evidence>
<dbReference type="PANTHER" id="PTHR42795">
    <property type="entry name" value="ALANINE DEHYDROGENASE"/>
    <property type="match status" value="1"/>
</dbReference>
<feature type="binding site" evidence="8">
    <location>
        <begin position="267"/>
        <end position="270"/>
    </location>
    <ligand>
        <name>NAD(+)</name>
        <dbReference type="ChEBI" id="CHEBI:57540"/>
    </ligand>
</feature>
<keyword evidence="3 5" id="KW-0560">Oxidoreductase</keyword>
<feature type="binding site" evidence="7">
    <location>
        <position position="15"/>
    </location>
    <ligand>
        <name>substrate</name>
    </ligand>
</feature>
<feature type="binding site" evidence="8">
    <location>
        <position position="134"/>
    </location>
    <ligand>
        <name>NAD(+)</name>
        <dbReference type="ChEBI" id="CHEBI:57540"/>
    </ligand>
</feature>
<evidence type="ECO:0000256" key="6">
    <source>
        <dbReference type="PIRSR" id="PIRSR000183-1"/>
    </source>
</evidence>
<dbReference type="AlphaFoldDB" id="A0A5J6MJP8"/>
<dbReference type="GO" id="GO:0000166">
    <property type="term" value="F:nucleotide binding"/>
    <property type="evidence" value="ECO:0007669"/>
    <property type="project" value="UniProtKB-KW"/>
</dbReference>
<dbReference type="SMART" id="SM01003">
    <property type="entry name" value="AlaDh_PNT_N"/>
    <property type="match status" value="1"/>
</dbReference>
<feature type="binding site" evidence="8">
    <location>
        <position position="198"/>
    </location>
    <ligand>
        <name>NAD(+)</name>
        <dbReference type="ChEBI" id="CHEBI:57540"/>
    </ligand>
</feature>
<feature type="binding site" evidence="8">
    <location>
        <position position="220"/>
    </location>
    <ligand>
        <name>NAD(+)</name>
        <dbReference type="ChEBI" id="CHEBI:57540"/>
    </ligand>
</feature>
<dbReference type="InterPro" id="IPR007698">
    <property type="entry name" value="AlaDH/PNT_NAD(H)-bd"/>
</dbReference>